<keyword evidence="3" id="KW-0812">Transmembrane</keyword>
<comment type="caution">
    <text evidence="5">The sequence shown here is derived from an EMBL/GenBank/DDBJ whole genome shotgun (WGS) entry which is preliminary data.</text>
</comment>
<evidence type="ECO:0000256" key="1">
    <source>
        <dbReference type="ARBA" id="ARBA00022630"/>
    </source>
</evidence>
<dbReference type="InterPro" id="IPR029039">
    <property type="entry name" value="Flavoprotein-like_sf"/>
</dbReference>
<sequence>MKISLKLTIVISLITFVIAILLGGIGEQQLANSKVASANKESKMNKAKHKLIFTKAQHPNSHGKYVFLNASQNTNGNTAQMAQKLLRGKHYQQINLAEYHIPQIGQGEGDYPKVFARLRAAKVLVIGTPVYWSNMSGYLKTFIDHLEINEDLKGADLYLIVQGADSQQEAAIQSSYGSWQRIARRFGLNFVGIASNDSEINSLQRQLTGK</sequence>
<keyword evidence="6" id="KW-1185">Reference proteome</keyword>
<evidence type="ECO:0000313" key="5">
    <source>
        <dbReference type="EMBL" id="NVY96000.1"/>
    </source>
</evidence>
<dbReference type="PANTHER" id="PTHR43278">
    <property type="entry name" value="NAD(P)H-DEPENDENT FMN-CONTAINING OXIDOREDUCTASE YWQN-RELATED"/>
    <property type="match status" value="1"/>
</dbReference>
<dbReference type="PANTHER" id="PTHR43278:SF4">
    <property type="entry name" value="NAD(P)H-DEPENDENT FMN-CONTAINING OXIDOREDUCTASE YWQN-RELATED"/>
    <property type="match status" value="1"/>
</dbReference>
<dbReference type="GO" id="GO:0016491">
    <property type="term" value="F:oxidoreductase activity"/>
    <property type="evidence" value="ECO:0007669"/>
    <property type="project" value="InterPro"/>
</dbReference>
<evidence type="ECO:0000259" key="4">
    <source>
        <dbReference type="Pfam" id="PF03358"/>
    </source>
</evidence>
<evidence type="ECO:0000256" key="2">
    <source>
        <dbReference type="ARBA" id="ARBA00022643"/>
    </source>
</evidence>
<evidence type="ECO:0000256" key="3">
    <source>
        <dbReference type="SAM" id="Phobius"/>
    </source>
</evidence>
<accession>A0A850R0W7</accession>
<dbReference type="Pfam" id="PF03358">
    <property type="entry name" value="FMN_red"/>
    <property type="match status" value="1"/>
</dbReference>
<dbReference type="Proteomes" id="UP000563523">
    <property type="component" value="Unassembled WGS sequence"/>
</dbReference>
<name>A0A850R0W7_9LACO</name>
<proteinExistence type="predicted"/>
<keyword evidence="2" id="KW-0288">FMN</keyword>
<dbReference type="EMBL" id="JABZEC010000002">
    <property type="protein sequence ID" value="NVY96000.1"/>
    <property type="molecule type" value="Genomic_DNA"/>
</dbReference>
<feature type="domain" description="NADPH-dependent FMN reductase-like" evidence="4">
    <location>
        <begin position="66"/>
        <end position="160"/>
    </location>
</feature>
<dbReference type="Gene3D" id="3.40.50.360">
    <property type="match status" value="1"/>
</dbReference>
<gene>
    <name evidence="5" type="ORF">HU830_02190</name>
</gene>
<dbReference type="RefSeq" id="WP_176942169.1">
    <property type="nucleotide sequence ID" value="NZ_JABZEC010000002.1"/>
</dbReference>
<organism evidence="5 6">
    <name type="scientific">Bombilactobacillus apium</name>
    <dbReference type="NCBI Taxonomy" id="2675299"/>
    <lineage>
        <taxon>Bacteria</taxon>
        <taxon>Bacillati</taxon>
        <taxon>Bacillota</taxon>
        <taxon>Bacilli</taxon>
        <taxon>Lactobacillales</taxon>
        <taxon>Lactobacillaceae</taxon>
        <taxon>Bombilactobacillus</taxon>
    </lineage>
</organism>
<dbReference type="InterPro" id="IPR005025">
    <property type="entry name" value="FMN_Rdtase-like_dom"/>
</dbReference>
<keyword evidence="3" id="KW-1133">Transmembrane helix</keyword>
<reference evidence="5 6" key="1">
    <citation type="submission" date="2020-06" db="EMBL/GenBank/DDBJ databases">
        <authorList>
            <person name="Kang J."/>
        </authorList>
    </citation>
    <scope>NUCLEOTIDE SEQUENCE [LARGE SCALE GENOMIC DNA]</scope>
    <source>
        <strain evidence="5 6">DCY120</strain>
    </source>
</reference>
<dbReference type="AlphaFoldDB" id="A0A850R0W7"/>
<evidence type="ECO:0000313" key="6">
    <source>
        <dbReference type="Proteomes" id="UP000563523"/>
    </source>
</evidence>
<dbReference type="InterPro" id="IPR051796">
    <property type="entry name" value="ISF_SsuE-like"/>
</dbReference>
<protein>
    <submittedName>
        <fullName evidence="5">Flavodoxin family protein</fullName>
    </submittedName>
</protein>
<dbReference type="SUPFAM" id="SSF52218">
    <property type="entry name" value="Flavoproteins"/>
    <property type="match status" value="1"/>
</dbReference>
<keyword evidence="3" id="KW-0472">Membrane</keyword>
<feature type="transmembrane region" description="Helical" evidence="3">
    <location>
        <begin position="7"/>
        <end position="26"/>
    </location>
</feature>
<keyword evidence="1" id="KW-0285">Flavoprotein</keyword>